<dbReference type="AlphaFoldDB" id="A0A5S5C0W5"/>
<dbReference type="OrthoDB" id="9778320at2"/>
<dbReference type="RefSeq" id="WP_148931683.1">
    <property type="nucleotide sequence ID" value="NZ_VNHS01000009.1"/>
</dbReference>
<dbReference type="EMBL" id="VNHS01000009">
    <property type="protein sequence ID" value="TYP72086.1"/>
    <property type="molecule type" value="Genomic_DNA"/>
</dbReference>
<dbReference type="Gene3D" id="3.30.457.10">
    <property type="entry name" value="Copper amine oxidase-like, N-terminal domain"/>
    <property type="match status" value="1"/>
</dbReference>
<keyword evidence="4" id="KW-1185">Reference proteome</keyword>
<evidence type="ECO:0000259" key="2">
    <source>
        <dbReference type="Pfam" id="PF07833"/>
    </source>
</evidence>
<feature type="domain" description="Copper amine oxidase-like N-terminal" evidence="2">
    <location>
        <begin position="30"/>
        <end position="133"/>
    </location>
</feature>
<accession>A0A5S5C0W5</accession>
<evidence type="ECO:0000256" key="1">
    <source>
        <dbReference type="SAM" id="SignalP"/>
    </source>
</evidence>
<dbReference type="InterPro" id="IPR012854">
    <property type="entry name" value="Cu_amine_oxidase-like_N"/>
</dbReference>
<feature type="signal peptide" evidence="1">
    <location>
        <begin position="1"/>
        <end position="24"/>
    </location>
</feature>
<comment type="caution">
    <text evidence="3">The sequence shown here is derived from an EMBL/GenBank/DDBJ whole genome shotgun (WGS) entry which is preliminary data.</text>
</comment>
<sequence length="281" mass="31101">MKKILPAILLALLFILTASSVGYAADIQMKVDGVTILAEVKPEMKNNRMMVPLRVISENVGANVHWSGTEVALTKNDRKIVLTLNSDKAVFNGKTVLLDAKPYLKDNRLFVPLRFLAQSFGCTVNYSHTTVSVDTKPFYIDGVQVAAVQEEIQMTMGSIVDELQGHAYIETMYNLLMQNKGNEVEAPARISLNVHNRLPGDYDQVVQIDFVGENGDSITSFGLYAEVPSEGEDEGEPKVVIYAETEKRWYAFSSKASQEIWELNAIAGKNGFLTMISNTTP</sequence>
<dbReference type="Proteomes" id="UP000323257">
    <property type="component" value="Unassembled WGS sequence"/>
</dbReference>
<evidence type="ECO:0000313" key="3">
    <source>
        <dbReference type="EMBL" id="TYP72086.1"/>
    </source>
</evidence>
<organism evidence="3 4">
    <name type="scientific">Paenibacillus methanolicus</name>
    <dbReference type="NCBI Taxonomy" id="582686"/>
    <lineage>
        <taxon>Bacteria</taxon>
        <taxon>Bacillati</taxon>
        <taxon>Bacillota</taxon>
        <taxon>Bacilli</taxon>
        <taxon>Bacillales</taxon>
        <taxon>Paenibacillaceae</taxon>
        <taxon>Paenibacillus</taxon>
    </lineage>
</organism>
<feature type="chain" id="PRO_5024455473" evidence="1">
    <location>
        <begin position="25"/>
        <end position="281"/>
    </location>
</feature>
<keyword evidence="1" id="KW-0732">Signal</keyword>
<reference evidence="3 4" key="1">
    <citation type="submission" date="2019-07" db="EMBL/GenBank/DDBJ databases">
        <title>Genomic Encyclopedia of Type Strains, Phase III (KMG-III): the genomes of soil and plant-associated and newly described type strains.</title>
        <authorList>
            <person name="Whitman W."/>
        </authorList>
    </citation>
    <scope>NUCLEOTIDE SEQUENCE [LARGE SCALE GENOMIC DNA]</scope>
    <source>
        <strain evidence="3 4">BL24</strain>
    </source>
</reference>
<gene>
    <name evidence="3" type="ORF">BCM02_109365</name>
</gene>
<proteinExistence type="predicted"/>
<protein>
    <submittedName>
        <fullName evidence="3">Copper amine oxidase-like protein</fullName>
    </submittedName>
</protein>
<dbReference type="InterPro" id="IPR036582">
    <property type="entry name" value="Mao_N_sf"/>
</dbReference>
<dbReference type="Pfam" id="PF07833">
    <property type="entry name" value="Cu_amine_oxidN1"/>
    <property type="match status" value="1"/>
</dbReference>
<dbReference type="SUPFAM" id="SSF55383">
    <property type="entry name" value="Copper amine oxidase, domain N"/>
    <property type="match status" value="2"/>
</dbReference>
<name>A0A5S5C0W5_9BACL</name>
<evidence type="ECO:0000313" key="4">
    <source>
        <dbReference type="Proteomes" id="UP000323257"/>
    </source>
</evidence>